<dbReference type="AlphaFoldDB" id="A0A2N0ZFJ4"/>
<keyword evidence="3" id="KW-1003">Cell membrane</keyword>
<dbReference type="InterPro" id="IPR035906">
    <property type="entry name" value="MetI-like_sf"/>
</dbReference>
<evidence type="ECO:0000256" key="3">
    <source>
        <dbReference type="ARBA" id="ARBA00022475"/>
    </source>
</evidence>
<dbReference type="EMBL" id="PISD01000030">
    <property type="protein sequence ID" value="PKG28278.1"/>
    <property type="molecule type" value="Genomic_DNA"/>
</dbReference>
<dbReference type="PANTHER" id="PTHR43386">
    <property type="entry name" value="OLIGOPEPTIDE TRANSPORT SYSTEM PERMEASE PROTEIN APPC"/>
    <property type="match status" value="1"/>
</dbReference>
<accession>A0A2N0ZFJ4</accession>
<dbReference type="GO" id="GO:0055085">
    <property type="term" value="P:transmembrane transport"/>
    <property type="evidence" value="ECO:0007669"/>
    <property type="project" value="InterPro"/>
</dbReference>
<evidence type="ECO:0000256" key="5">
    <source>
        <dbReference type="ARBA" id="ARBA00022989"/>
    </source>
</evidence>
<evidence type="ECO:0000256" key="7">
    <source>
        <dbReference type="RuleBase" id="RU363032"/>
    </source>
</evidence>
<dbReference type="GO" id="GO:0005886">
    <property type="term" value="C:plasma membrane"/>
    <property type="evidence" value="ECO:0007669"/>
    <property type="project" value="UniProtKB-SubCell"/>
</dbReference>
<comment type="caution">
    <text evidence="9">The sequence shown here is derived from an EMBL/GenBank/DDBJ whole genome shotgun (WGS) entry which is preliminary data.</text>
</comment>
<feature type="transmembrane region" description="Helical" evidence="7">
    <location>
        <begin position="33"/>
        <end position="58"/>
    </location>
</feature>
<evidence type="ECO:0000313" key="10">
    <source>
        <dbReference type="Proteomes" id="UP000233343"/>
    </source>
</evidence>
<dbReference type="InterPro" id="IPR000515">
    <property type="entry name" value="MetI-like"/>
</dbReference>
<name>A0A2N0ZFJ4_9BACI</name>
<keyword evidence="6 7" id="KW-0472">Membrane</keyword>
<reference evidence="9 10" key="1">
    <citation type="journal article" date="2010" name="Int. J. Syst. Evol. Microbiol.">
        <title>Bacillus horneckiae sp. nov., isolated from a spacecraft-assembly clean room.</title>
        <authorList>
            <person name="Vaishampayan P."/>
            <person name="Probst A."/>
            <person name="Krishnamurthi S."/>
            <person name="Ghosh S."/>
            <person name="Osman S."/>
            <person name="McDowall A."/>
            <person name="Ruckmani A."/>
            <person name="Mayilraj S."/>
            <person name="Venkateswaran K."/>
        </authorList>
    </citation>
    <scope>NUCLEOTIDE SEQUENCE [LARGE SCALE GENOMIC DNA]</scope>
    <source>
        <strain evidence="10">1PO1SC</strain>
    </source>
</reference>
<dbReference type="CDD" id="cd06261">
    <property type="entry name" value="TM_PBP2"/>
    <property type="match status" value="1"/>
</dbReference>
<dbReference type="PROSITE" id="PS50928">
    <property type="entry name" value="ABC_TM1"/>
    <property type="match status" value="1"/>
</dbReference>
<evidence type="ECO:0000313" key="9">
    <source>
        <dbReference type="EMBL" id="PKG28278.1"/>
    </source>
</evidence>
<evidence type="ECO:0000256" key="1">
    <source>
        <dbReference type="ARBA" id="ARBA00004651"/>
    </source>
</evidence>
<keyword evidence="4 7" id="KW-0812">Transmembrane</keyword>
<feature type="transmembrane region" description="Helical" evidence="7">
    <location>
        <begin position="214"/>
        <end position="239"/>
    </location>
</feature>
<feature type="domain" description="ABC transmembrane type-1" evidence="8">
    <location>
        <begin position="98"/>
        <end position="286"/>
    </location>
</feature>
<feature type="transmembrane region" description="Helical" evidence="7">
    <location>
        <begin position="100"/>
        <end position="125"/>
    </location>
</feature>
<evidence type="ECO:0000259" key="8">
    <source>
        <dbReference type="PROSITE" id="PS50928"/>
    </source>
</evidence>
<dbReference type="SUPFAM" id="SSF161098">
    <property type="entry name" value="MetI-like"/>
    <property type="match status" value="1"/>
</dbReference>
<sequence length="302" mass="33067">MELKTTAIDNVNISKLKNKTKLERRRLLVKRFLFNKSVLIGTIILLFLTLFALFAPLITPHSPLAMENANRLQPPSSEHWFGTDNFGRDLFSRVANGAQVSLTVGLSVAVITAIVGLIIGLYASYYSLLDHILMRVCDALMAFPDILLAVAIMAVLGPQPVNVVIAVTLAKIPVVARVVRSSSLVVKEQTYIEALKSQGASSWRIIWKHILPNILSPLIVQVTYIFAIAIILEASLSFLGAGIPAPNPSWGNILLDGKIVIFNASWMTIFPGMFIVFAVLGLNLFGDGLRDLLDPHSNKSIK</sequence>
<evidence type="ECO:0000256" key="2">
    <source>
        <dbReference type="ARBA" id="ARBA00022448"/>
    </source>
</evidence>
<proteinExistence type="inferred from homology"/>
<comment type="subcellular location">
    <subcellularLocation>
        <location evidence="1 7">Cell membrane</location>
        <topology evidence="1 7">Multi-pass membrane protein</topology>
    </subcellularLocation>
</comment>
<dbReference type="Pfam" id="PF00528">
    <property type="entry name" value="BPD_transp_1"/>
    <property type="match status" value="1"/>
</dbReference>
<evidence type="ECO:0000256" key="4">
    <source>
        <dbReference type="ARBA" id="ARBA00022692"/>
    </source>
</evidence>
<organism evidence="9 10">
    <name type="scientific">Cytobacillus horneckiae</name>
    <dbReference type="NCBI Taxonomy" id="549687"/>
    <lineage>
        <taxon>Bacteria</taxon>
        <taxon>Bacillati</taxon>
        <taxon>Bacillota</taxon>
        <taxon>Bacilli</taxon>
        <taxon>Bacillales</taxon>
        <taxon>Bacillaceae</taxon>
        <taxon>Cytobacillus</taxon>
    </lineage>
</organism>
<feature type="transmembrane region" description="Helical" evidence="7">
    <location>
        <begin position="259"/>
        <end position="285"/>
    </location>
</feature>
<evidence type="ECO:0000256" key="6">
    <source>
        <dbReference type="ARBA" id="ARBA00023136"/>
    </source>
</evidence>
<keyword evidence="5 7" id="KW-1133">Transmembrane helix</keyword>
<dbReference type="RefSeq" id="WP_066189548.1">
    <property type="nucleotide sequence ID" value="NZ_JAFDQP010000001.1"/>
</dbReference>
<keyword evidence="2 7" id="KW-0813">Transport</keyword>
<dbReference type="Pfam" id="PF12911">
    <property type="entry name" value="OppC_N"/>
    <property type="match status" value="1"/>
</dbReference>
<dbReference type="InterPro" id="IPR025966">
    <property type="entry name" value="OppC_N"/>
</dbReference>
<dbReference type="Proteomes" id="UP000233343">
    <property type="component" value="Unassembled WGS sequence"/>
</dbReference>
<dbReference type="PANTHER" id="PTHR43386:SF1">
    <property type="entry name" value="D,D-DIPEPTIDE TRANSPORT SYSTEM PERMEASE PROTEIN DDPC-RELATED"/>
    <property type="match status" value="1"/>
</dbReference>
<protein>
    <submittedName>
        <fullName evidence="9">ABC transporter permease</fullName>
    </submittedName>
</protein>
<dbReference type="InterPro" id="IPR050366">
    <property type="entry name" value="BP-dependent_transpt_permease"/>
</dbReference>
<keyword evidence="10" id="KW-1185">Reference proteome</keyword>
<gene>
    <name evidence="9" type="ORF">CWS20_13785</name>
</gene>
<comment type="similarity">
    <text evidence="7">Belongs to the binding-protein-dependent transport system permease family.</text>
</comment>
<dbReference type="Gene3D" id="1.10.3720.10">
    <property type="entry name" value="MetI-like"/>
    <property type="match status" value="1"/>
</dbReference>